<protein>
    <recommendedName>
        <fullName evidence="2">Metallo-beta-lactamase domain-containing protein</fullName>
    </recommendedName>
</protein>
<evidence type="ECO:0008006" key="2">
    <source>
        <dbReference type="Google" id="ProtNLM"/>
    </source>
</evidence>
<reference evidence="1" key="1">
    <citation type="journal article" date="2014" name="Front. Microbiol.">
        <title>High frequency of phylogenetically diverse reductive dehalogenase-homologous genes in deep subseafloor sedimentary metagenomes.</title>
        <authorList>
            <person name="Kawai M."/>
            <person name="Futagami T."/>
            <person name="Toyoda A."/>
            <person name="Takaki Y."/>
            <person name="Nishi S."/>
            <person name="Hori S."/>
            <person name="Arai W."/>
            <person name="Tsubouchi T."/>
            <person name="Morono Y."/>
            <person name="Uchiyama I."/>
            <person name="Ito T."/>
            <person name="Fujiyama A."/>
            <person name="Inagaki F."/>
            <person name="Takami H."/>
        </authorList>
    </citation>
    <scope>NUCLEOTIDE SEQUENCE</scope>
    <source>
        <strain evidence="1">Expedition CK06-06</strain>
    </source>
</reference>
<dbReference type="SUPFAM" id="SSF56281">
    <property type="entry name" value="Metallo-hydrolase/oxidoreductase"/>
    <property type="match status" value="1"/>
</dbReference>
<dbReference type="EMBL" id="BARV01033658">
    <property type="protein sequence ID" value="GAI52547.1"/>
    <property type="molecule type" value="Genomic_DNA"/>
</dbReference>
<sequence length="200" mass="23924">QKDFGDYSERREELLKKWRNRFFQCRAMWKKEPWLKEFSVGDTHINFIKEGVVKFGKTKISFHKPFFHGIEYAKMGWVESVVIVHNKKKFFFSSDLHGPTIEDYANWIIRENPDVIILDGPATYLLGYMLNRTSLNRIIENASRIVRECDFKLMIYDHHCLREKKFRERLKPFYETVEETGKNVMTAAEYFGLKPLVELL</sequence>
<organism evidence="1">
    <name type="scientific">marine sediment metagenome</name>
    <dbReference type="NCBI Taxonomy" id="412755"/>
    <lineage>
        <taxon>unclassified sequences</taxon>
        <taxon>metagenomes</taxon>
        <taxon>ecological metagenomes</taxon>
    </lineage>
</organism>
<gene>
    <name evidence="1" type="ORF">S06H3_52864</name>
</gene>
<feature type="non-terminal residue" evidence="1">
    <location>
        <position position="1"/>
    </location>
</feature>
<evidence type="ECO:0000313" key="1">
    <source>
        <dbReference type="EMBL" id="GAI52547.1"/>
    </source>
</evidence>
<proteinExistence type="predicted"/>
<dbReference type="AlphaFoldDB" id="X1P8D3"/>
<accession>X1P8D3</accession>
<dbReference type="InterPro" id="IPR036866">
    <property type="entry name" value="RibonucZ/Hydroxyglut_hydro"/>
</dbReference>
<name>X1P8D3_9ZZZZ</name>
<comment type="caution">
    <text evidence="1">The sequence shown here is derived from an EMBL/GenBank/DDBJ whole genome shotgun (WGS) entry which is preliminary data.</text>
</comment>